<evidence type="ECO:0000256" key="1">
    <source>
        <dbReference type="SAM" id="SignalP"/>
    </source>
</evidence>
<keyword evidence="1" id="KW-0732">Signal</keyword>
<dbReference type="Pfam" id="PF16270">
    <property type="entry name" value="DUF4923"/>
    <property type="match status" value="1"/>
</dbReference>
<dbReference type="AlphaFoldDB" id="A0A854C1P1"/>
<sequence length="205" mass="21402">MMKKSVLWRSVLVLALCIAGTANGMAQDLKSILSGVANAVANKVTGESASLTGTWAYVGPDCKFESDNLLAKAGGEVAAKQVEDKMSGVLEKLGFKEGTTYTFNADSTYTSVVGGKTVNGTYSYNADTKELTMKTRLGLKVNATVSKGLTGDTMSLLFKADKLMSLAQTITGAVASKSSNSAVSTASSLLSQYDGLQLGVQLKKQ</sequence>
<dbReference type="InterPro" id="IPR032575">
    <property type="entry name" value="DUF4923"/>
</dbReference>
<dbReference type="EMBL" id="MNQR01000017">
    <property type="protein sequence ID" value="OKZ10934.1"/>
    <property type="molecule type" value="Genomic_DNA"/>
</dbReference>
<feature type="chain" id="PRO_5032422475" evidence="1">
    <location>
        <begin position="27"/>
        <end position="205"/>
    </location>
</feature>
<dbReference type="Proteomes" id="UP000186685">
    <property type="component" value="Unassembled WGS sequence"/>
</dbReference>
<evidence type="ECO:0000313" key="3">
    <source>
        <dbReference type="EMBL" id="OKZ10934.1"/>
    </source>
</evidence>
<organism evidence="3 4">
    <name type="scientific">Phocaeicola plebeius</name>
    <dbReference type="NCBI Taxonomy" id="310297"/>
    <lineage>
        <taxon>Bacteria</taxon>
        <taxon>Pseudomonadati</taxon>
        <taxon>Bacteroidota</taxon>
        <taxon>Bacteroidia</taxon>
        <taxon>Bacteroidales</taxon>
        <taxon>Bacteroidaceae</taxon>
        <taxon>Phocaeicola</taxon>
    </lineage>
</organism>
<reference evidence="3 4" key="1">
    <citation type="journal article" date="2016" name="Nat. Biotechnol.">
        <title>Measurement of bacterial replication rates in microbial communities.</title>
        <authorList>
            <person name="Brown C.T."/>
            <person name="Olm M.R."/>
            <person name="Thomas B.C."/>
            <person name="Banfield J.F."/>
        </authorList>
    </citation>
    <scope>NUCLEOTIDE SEQUENCE [LARGE SCALE GENOMIC DNA]</scope>
    <source>
        <strain evidence="3">45_130</strain>
    </source>
</reference>
<evidence type="ECO:0000259" key="2">
    <source>
        <dbReference type="Pfam" id="PF16270"/>
    </source>
</evidence>
<gene>
    <name evidence="3" type="ORF">BHV76_05100</name>
</gene>
<feature type="domain" description="DUF4923" evidence="2">
    <location>
        <begin position="34"/>
        <end position="204"/>
    </location>
</feature>
<protein>
    <submittedName>
        <fullName evidence="3">DUF4923 domain-containing protein</fullName>
    </submittedName>
</protein>
<feature type="signal peptide" evidence="1">
    <location>
        <begin position="1"/>
        <end position="26"/>
    </location>
</feature>
<accession>A0A854C1P1</accession>
<comment type="caution">
    <text evidence="3">The sequence shown here is derived from an EMBL/GenBank/DDBJ whole genome shotgun (WGS) entry which is preliminary data.</text>
</comment>
<evidence type="ECO:0000313" key="4">
    <source>
        <dbReference type="Proteomes" id="UP000186685"/>
    </source>
</evidence>
<proteinExistence type="predicted"/>
<name>A0A854C1P1_9BACT</name>